<dbReference type="EMBL" id="JABXWD010000207">
    <property type="protein sequence ID" value="MBV6342178.1"/>
    <property type="molecule type" value="Genomic_DNA"/>
</dbReference>
<proteinExistence type="predicted"/>
<dbReference type="PANTHER" id="PTHR34610">
    <property type="entry name" value="SSL7007 PROTEIN"/>
    <property type="match status" value="1"/>
</dbReference>
<dbReference type="Proteomes" id="UP001196980">
    <property type="component" value="Unassembled WGS sequence"/>
</dbReference>
<protein>
    <submittedName>
        <fullName evidence="2">Toxin-antitoxin system toxin component, PIN family</fullName>
    </submittedName>
</protein>
<dbReference type="InterPro" id="IPR002716">
    <property type="entry name" value="PIN_dom"/>
</dbReference>
<dbReference type="PANTHER" id="PTHR34610:SF3">
    <property type="entry name" value="SSL7007 PROTEIN"/>
    <property type="match status" value="1"/>
</dbReference>
<name>A0ABS6S000_9BACT</name>
<keyword evidence="3" id="KW-1185">Reference proteome</keyword>
<organism evidence="2 3">
    <name type="scientific">Candidatus Magnetobacterium casense</name>
    <dbReference type="NCBI Taxonomy" id="1455061"/>
    <lineage>
        <taxon>Bacteria</taxon>
        <taxon>Pseudomonadati</taxon>
        <taxon>Nitrospirota</taxon>
        <taxon>Thermodesulfovibrionia</taxon>
        <taxon>Thermodesulfovibrionales</taxon>
        <taxon>Candidatus Magnetobacteriaceae</taxon>
        <taxon>Candidatus Magnetobacterium</taxon>
    </lineage>
</organism>
<dbReference type="SUPFAM" id="SSF88723">
    <property type="entry name" value="PIN domain-like"/>
    <property type="match status" value="1"/>
</dbReference>
<gene>
    <name evidence="2" type="ORF">HWQ67_11335</name>
</gene>
<dbReference type="InterPro" id="IPR029060">
    <property type="entry name" value="PIN-like_dom_sf"/>
</dbReference>
<evidence type="ECO:0000259" key="1">
    <source>
        <dbReference type="SMART" id="SM00670"/>
    </source>
</evidence>
<dbReference type="Gene3D" id="3.40.50.1010">
    <property type="entry name" value="5'-nuclease"/>
    <property type="match status" value="1"/>
</dbReference>
<dbReference type="InterPro" id="IPR002850">
    <property type="entry name" value="PIN_toxin-like"/>
</dbReference>
<accession>A0ABS6S000</accession>
<dbReference type="SMART" id="SM00670">
    <property type="entry name" value="PINc"/>
    <property type="match status" value="1"/>
</dbReference>
<dbReference type="Pfam" id="PF13470">
    <property type="entry name" value="PIN_3"/>
    <property type="match status" value="1"/>
</dbReference>
<dbReference type="NCBIfam" id="TIGR00305">
    <property type="entry name" value="putative toxin-antitoxin system toxin component, PIN family"/>
    <property type="match status" value="1"/>
</dbReference>
<comment type="caution">
    <text evidence="2">The sequence shown here is derived from an EMBL/GenBank/DDBJ whole genome shotgun (WGS) entry which is preliminary data.</text>
</comment>
<reference evidence="2 3" key="1">
    <citation type="journal article" date="2020" name="J Geophys Res Biogeosci">
        <title>Magnetotaxis as an Adaptation to Enable Bacterial Shuttling of Microbial Sulfur and Sulfur Cycling Across Aquatic Oxic#Anoxic Interfaces.</title>
        <authorList>
            <person name="Li J."/>
            <person name="Liu P."/>
            <person name="Wang J."/>
            <person name="Roberts A.P."/>
            <person name="Pan Y."/>
        </authorList>
    </citation>
    <scope>NUCLEOTIDE SEQUENCE [LARGE SCALE GENOMIC DNA]</scope>
    <source>
        <strain evidence="2 3">MYR-1_YQ</strain>
    </source>
</reference>
<evidence type="ECO:0000313" key="3">
    <source>
        <dbReference type="Proteomes" id="UP001196980"/>
    </source>
</evidence>
<evidence type="ECO:0000313" key="2">
    <source>
        <dbReference type="EMBL" id="MBV6342178.1"/>
    </source>
</evidence>
<sequence>MFKVVFDTNVIISALYNPNGRPASLLKSARKGQIRNFISAPILAEVQRILSDKLNWPKTEVSIAINWLQGFSTVVEPKTHLEVISDPPDNRILECALESQADYIVSGDHHLTDLQHFKGIKIIAPSKFEKILERPLTV</sequence>
<feature type="domain" description="PIN" evidence="1">
    <location>
        <begin position="2"/>
        <end position="113"/>
    </location>
</feature>
<dbReference type="RefSeq" id="WP_218252802.1">
    <property type="nucleotide sequence ID" value="NZ_JABXWD010000207.1"/>
</dbReference>